<gene>
    <name evidence="2" type="ORF">KFL_000480500</name>
</gene>
<keyword evidence="3" id="KW-1185">Reference proteome</keyword>
<evidence type="ECO:0000313" key="3">
    <source>
        <dbReference type="Proteomes" id="UP000054558"/>
    </source>
</evidence>
<sequence length="203" mass="21700">MSSCCLPRLEERFSVPPQVARKPQPAPAQKVVHKETTAPGGALARLMHAGLNGQTAGKRAFDAPPAAPHAPRPAKVPRPTNLLAPGPVAVSAPIDPGRQPVTDEKLLVCVSGADKDDFIPTQSALLVALVDSGIDKTLCQLGGSHIRECIAVNGPGTKCRTWRLVMVNPVQKTHFMRNAFLYEIPLRAAGLEVTDWTWGGKKK</sequence>
<organism evidence="2 3">
    <name type="scientific">Klebsormidium nitens</name>
    <name type="common">Green alga</name>
    <name type="synonym">Ulothrix nitens</name>
    <dbReference type="NCBI Taxonomy" id="105231"/>
    <lineage>
        <taxon>Eukaryota</taxon>
        <taxon>Viridiplantae</taxon>
        <taxon>Streptophyta</taxon>
        <taxon>Klebsormidiophyceae</taxon>
        <taxon>Klebsormidiales</taxon>
        <taxon>Klebsormidiaceae</taxon>
        <taxon>Klebsormidium</taxon>
    </lineage>
</organism>
<evidence type="ECO:0000256" key="1">
    <source>
        <dbReference type="SAM" id="MobiDB-lite"/>
    </source>
</evidence>
<name>A0A1Y1HSP8_KLENI</name>
<reference evidence="2 3" key="1">
    <citation type="journal article" date="2014" name="Nat. Commun.">
        <title>Klebsormidium flaccidum genome reveals primary factors for plant terrestrial adaptation.</title>
        <authorList>
            <person name="Hori K."/>
            <person name="Maruyama F."/>
            <person name="Fujisawa T."/>
            <person name="Togashi T."/>
            <person name="Yamamoto N."/>
            <person name="Seo M."/>
            <person name="Sato S."/>
            <person name="Yamada T."/>
            <person name="Mori H."/>
            <person name="Tajima N."/>
            <person name="Moriyama T."/>
            <person name="Ikeuchi M."/>
            <person name="Watanabe M."/>
            <person name="Wada H."/>
            <person name="Kobayashi K."/>
            <person name="Saito M."/>
            <person name="Masuda T."/>
            <person name="Sasaki-Sekimoto Y."/>
            <person name="Mashiguchi K."/>
            <person name="Awai K."/>
            <person name="Shimojima M."/>
            <person name="Masuda S."/>
            <person name="Iwai M."/>
            <person name="Nobusawa T."/>
            <person name="Narise T."/>
            <person name="Kondo S."/>
            <person name="Saito H."/>
            <person name="Sato R."/>
            <person name="Murakawa M."/>
            <person name="Ihara Y."/>
            <person name="Oshima-Yamada Y."/>
            <person name="Ohtaka K."/>
            <person name="Satoh M."/>
            <person name="Sonobe K."/>
            <person name="Ishii M."/>
            <person name="Ohtani R."/>
            <person name="Kanamori-Sato M."/>
            <person name="Honoki R."/>
            <person name="Miyazaki D."/>
            <person name="Mochizuki H."/>
            <person name="Umetsu J."/>
            <person name="Higashi K."/>
            <person name="Shibata D."/>
            <person name="Kamiya Y."/>
            <person name="Sato N."/>
            <person name="Nakamura Y."/>
            <person name="Tabata S."/>
            <person name="Ida S."/>
            <person name="Kurokawa K."/>
            <person name="Ohta H."/>
        </authorList>
    </citation>
    <scope>NUCLEOTIDE SEQUENCE [LARGE SCALE GENOMIC DNA]</scope>
    <source>
        <strain evidence="2 3">NIES-2285</strain>
    </source>
</reference>
<dbReference type="Proteomes" id="UP000054558">
    <property type="component" value="Unassembled WGS sequence"/>
</dbReference>
<dbReference type="EMBL" id="DF236997">
    <property type="protein sequence ID" value="GAQ80209.1"/>
    <property type="molecule type" value="Genomic_DNA"/>
</dbReference>
<feature type="region of interest" description="Disordered" evidence="1">
    <location>
        <begin position="59"/>
        <end position="78"/>
    </location>
</feature>
<proteinExistence type="predicted"/>
<protein>
    <submittedName>
        <fullName evidence="2">Uncharacterized protein</fullName>
    </submittedName>
</protein>
<dbReference type="AlphaFoldDB" id="A0A1Y1HSP8"/>
<feature type="compositionally biased region" description="Pro residues" evidence="1">
    <location>
        <begin position="65"/>
        <end position="76"/>
    </location>
</feature>
<evidence type="ECO:0000313" key="2">
    <source>
        <dbReference type="EMBL" id="GAQ80209.1"/>
    </source>
</evidence>
<accession>A0A1Y1HSP8</accession>